<dbReference type="Gene3D" id="3.30.70.260">
    <property type="match status" value="1"/>
</dbReference>
<dbReference type="EMBL" id="CAEZVB010000005">
    <property type="protein sequence ID" value="CAB4614217.1"/>
    <property type="molecule type" value="Genomic_DNA"/>
</dbReference>
<dbReference type="EMBL" id="CAEZWR010000028">
    <property type="protein sequence ID" value="CAB4658125.1"/>
    <property type="molecule type" value="Genomic_DNA"/>
</dbReference>
<dbReference type="SMART" id="SM00930">
    <property type="entry name" value="NIL"/>
    <property type="match status" value="1"/>
</dbReference>
<evidence type="ECO:0000259" key="1">
    <source>
        <dbReference type="SMART" id="SM00930"/>
    </source>
</evidence>
<evidence type="ECO:0000313" key="2">
    <source>
        <dbReference type="EMBL" id="CAB4614217.1"/>
    </source>
</evidence>
<gene>
    <name evidence="2" type="ORF">UFOPK1908_00263</name>
    <name evidence="3" type="ORF">UFOPK2282_00362</name>
    <name evidence="4" type="ORF">UFOPK3576_00825</name>
</gene>
<dbReference type="EMBL" id="CAFBMO010000028">
    <property type="protein sequence ID" value="CAB4906956.1"/>
    <property type="molecule type" value="Genomic_DNA"/>
</dbReference>
<name>A0A6J6HM13_9ZZZZ</name>
<protein>
    <submittedName>
        <fullName evidence="2">Unannotated protein</fullName>
    </submittedName>
</protein>
<dbReference type="SUPFAM" id="SSF55021">
    <property type="entry name" value="ACT-like"/>
    <property type="match status" value="1"/>
</dbReference>
<feature type="domain" description="NIL" evidence="1">
    <location>
        <begin position="3"/>
        <end position="74"/>
    </location>
</feature>
<dbReference type="Pfam" id="PF09383">
    <property type="entry name" value="NIL"/>
    <property type="match status" value="1"/>
</dbReference>
<sequence>MTTHRHLQLTFGPETVTAPIIYTMVKQHQVVPNIRRANIEQHVGWMVLDLEGEPADLDAATAYLTGLGIEVSSAEGDIVAG</sequence>
<accession>A0A6J6HM13</accession>
<proteinExistence type="predicted"/>
<evidence type="ECO:0000313" key="3">
    <source>
        <dbReference type="EMBL" id="CAB4658125.1"/>
    </source>
</evidence>
<evidence type="ECO:0000313" key="4">
    <source>
        <dbReference type="EMBL" id="CAB4906956.1"/>
    </source>
</evidence>
<dbReference type="InterPro" id="IPR045865">
    <property type="entry name" value="ACT-like_dom_sf"/>
</dbReference>
<organism evidence="2">
    <name type="scientific">freshwater metagenome</name>
    <dbReference type="NCBI Taxonomy" id="449393"/>
    <lineage>
        <taxon>unclassified sequences</taxon>
        <taxon>metagenomes</taxon>
        <taxon>ecological metagenomes</taxon>
    </lineage>
</organism>
<dbReference type="AlphaFoldDB" id="A0A6J6HM13"/>
<dbReference type="InterPro" id="IPR018449">
    <property type="entry name" value="NIL_domain"/>
</dbReference>
<reference evidence="2" key="1">
    <citation type="submission" date="2020-05" db="EMBL/GenBank/DDBJ databases">
        <authorList>
            <person name="Chiriac C."/>
            <person name="Salcher M."/>
            <person name="Ghai R."/>
            <person name="Kavagutti S V."/>
        </authorList>
    </citation>
    <scope>NUCLEOTIDE SEQUENCE</scope>
</reference>